<dbReference type="InterPro" id="IPR017452">
    <property type="entry name" value="GPCR_Rhodpsn_7TM"/>
</dbReference>
<dbReference type="InterPro" id="IPR000725">
    <property type="entry name" value="Olfact_rcpt"/>
</dbReference>
<evidence type="ECO:0000313" key="12">
    <source>
        <dbReference type="RefSeq" id="XP_004708451.1"/>
    </source>
</evidence>
<keyword evidence="9" id="KW-0716">Sensory transduction</keyword>
<dbReference type="PROSITE" id="PS00237">
    <property type="entry name" value="G_PROTEIN_RECEP_F1_1"/>
    <property type="match status" value="1"/>
</dbReference>
<proteinExistence type="inferred from homology"/>
<evidence type="ECO:0000256" key="8">
    <source>
        <dbReference type="RuleBase" id="RU000688"/>
    </source>
</evidence>
<organism evidence="11 12">
    <name type="scientific">Echinops telfairi</name>
    <name type="common">Lesser hedgehog tenrec</name>
    <dbReference type="NCBI Taxonomy" id="9371"/>
    <lineage>
        <taxon>Eukaryota</taxon>
        <taxon>Metazoa</taxon>
        <taxon>Chordata</taxon>
        <taxon>Craniata</taxon>
        <taxon>Vertebrata</taxon>
        <taxon>Euteleostomi</taxon>
        <taxon>Mammalia</taxon>
        <taxon>Eutheria</taxon>
        <taxon>Afrotheria</taxon>
        <taxon>Tenrecidae</taxon>
        <taxon>Tenrecinae</taxon>
        <taxon>Echinops</taxon>
    </lineage>
</organism>
<keyword evidence="2 8" id="KW-0812">Transmembrane</keyword>
<sequence>MSVLPSALDSYRIPLKNLTEVTMFTLLGFTDDFELQVYLFLLFLAIYIFTLVGNLGLVVLVMVDSRLHTPMYYFLSVLSVLDACYSTVVTPKMLVNFLAENKSISFVGCATQMLLFVTLGTTECFLLAAMAYDRYVAIYNPLLYAVHMSPRVYVPLITASYVGGILHGTLHTVAIFSLSFCASSEIRHVFCDMPALLAISCSDTHINQLLLFYFVGSIEIVTILIVLVSYFFILLASLRMRSAEGRRKVFSTCGAHLTGVSIYHGTILFSYMRPSSSYASNHDMIVSIFYTIVIPMLNPIIYSLRNKDVKEAMKKLFEKLWLINKAHF</sequence>
<dbReference type="Proteomes" id="UP000694863">
    <property type="component" value="Unplaced"/>
</dbReference>
<feature type="transmembrane region" description="Helical" evidence="9">
    <location>
        <begin position="284"/>
        <end position="304"/>
    </location>
</feature>
<evidence type="ECO:0000256" key="7">
    <source>
        <dbReference type="ARBA" id="ARBA00023224"/>
    </source>
</evidence>
<evidence type="ECO:0000256" key="5">
    <source>
        <dbReference type="ARBA" id="ARBA00023136"/>
    </source>
</evidence>
<dbReference type="PANTHER" id="PTHR48018">
    <property type="entry name" value="OLFACTORY RECEPTOR"/>
    <property type="match status" value="1"/>
</dbReference>
<comment type="similarity">
    <text evidence="8">Belongs to the G-protein coupled receptor 1 family.</text>
</comment>
<feature type="transmembrane region" description="Helical" evidence="9">
    <location>
        <begin position="210"/>
        <end position="237"/>
    </location>
</feature>
<dbReference type="SUPFAM" id="SSF81321">
    <property type="entry name" value="Family A G protein-coupled receptor-like"/>
    <property type="match status" value="1"/>
</dbReference>
<evidence type="ECO:0000256" key="6">
    <source>
        <dbReference type="ARBA" id="ARBA00023170"/>
    </source>
</evidence>
<feature type="transmembrane region" description="Helical" evidence="9">
    <location>
        <begin position="37"/>
        <end position="60"/>
    </location>
</feature>
<evidence type="ECO:0000256" key="1">
    <source>
        <dbReference type="ARBA" id="ARBA00004141"/>
    </source>
</evidence>
<evidence type="ECO:0000256" key="3">
    <source>
        <dbReference type="ARBA" id="ARBA00022989"/>
    </source>
</evidence>
<evidence type="ECO:0000256" key="9">
    <source>
        <dbReference type="RuleBase" id="RU363047"/>
    </source>
</evidence>
<accession>A0ABM0IV42</accession>
<name>A0ABM0IV42_ECHTE</name>
<dbReference type="Pfam" id="PF13853">
    <property type="entry name" value="7tm_4"/>
    <property type="match status" value="1"/>
</dbReference>
<comment type="subcellular location">
    <subcellularLocation>
        <location evidence="9">Cell membrane</location>
        <topology evidence="9">Multi-pass membrane protein</topology>
    </subcellularLocation>
    <subcellularLocation>
        <location evidence="1">Membrane</location>
        <topology evidence="1">Multi-pass membrane protein</topology>
    </subcellularLocation>
</comment>
<reference evidence="12" key="1">
    <citation type="submission" date="2025-08" db="UniProtKB">
        <authorList>
            <consortium name="RefSeq"/>
        </authorList>
    </citation>
    <scope>IDENTIFICATION</scope>
</reference>
<keyword evidence="5 9" id="KW-0472">Membrane</keyword>
<dbReference type="Gene3D" id="1.20.1070.10">
    <property type="entry name" value="Rhodopsin 7-helix transmembrane proteins"/>
    <property type="match status" value="1"/>
</dbReference>
<keyword evidence="7 8" id="KW-0807">Transducer</keyword>
<keyword evidence="6 8" id="KW-0675">Receptor</keyword>
<dbReference type="PROSITE" id="PS50262">
    <property type="entry name" value="G_PROTEIN_RECEP_F1_2"/>
    <property type="match status" value="1"/>
</dbReference>
<keyword evidence="3 9" id="KW-1133">Transmembrane helix</keyword>
<keyword evidence="11" id="KW-1185">Reference proteome</keyword>
<feature type="domain" description="G-protein coupled receptors family 1 profile" evidence="10">
    <location>
        <begin position="53"/>
        <end position="302"/>
    </location>
</feature>
<feature type="transmembrane region" description="Helical" evidence="9">
    <location>
        <begin position="152"/>
        <end position="170"/>
    </location>
</feature>
<dbReference type="RefSeq" id="XP_004708451.1">
    <property type="nucleotide sequence ID" value="XM_004708394.1"/>
</dbReference>
<keyword evidence="9" id="KW-0552">Olfaction</keyword>
<feature type="transmembrane region" description="Helical" evidence="9">
    <location>
        <begin position="110"/>
        <end position="132"/>
    </location>
</feature>
<feature type="transmembrane region" description="Helical" evidence="9">
    <location>
        <begin position="72"/>
        <end position="90"/>
    </location>
</feature>
<dbReference type="PRINTS" id="PR00245">
    <property type="entry name" value="OLFACTORYR"/>
</dbReference>
<dbReference type="GeneID" id="101662458"/>
<protein>
    <recommendedName>
        <fullName evidence="9">Olfactory receptor</fullName>
    </recommendedName>
</protein>
<dbReference type="PRINTS" id="PR00237">
    <property type="entry name" value="GPCRRHODOPSN"/>
</dbReference>
<evidence type="ECO:0000259" key="10">
    <source>
        <dbReference type="PROSITE" id="PS50262"/>
    </source>
</evidence>
<keyword evidence="4 8" id="KW-0297">G-protein coupled receptor</keyword>
<evidence type="ECO:0000256" key="4">
    <source>
        <dbReference type="ARBA" id="ARBA00023040"/>
    </source>
</evidence>
<gene>
    <name evidence="12" type="primary">LOC101662458</name>
</gene>
<dbReference type="InterPro" id="IPR000276">
    <property type="entry name" value="GPCR_Rhodpsn"/>
</dbReference>
<evidence type="ECO:0000256" key="2">
    <source>
        <dbReference type="ARBA" id="ARBA00022692"/>
    </source>
</evidence>
<keyword evidence="9" id="KW-1003">Cell membrane</keyword>
<feature type="transmembrane region" description="Helical" evidence="9">
    <location>
        <begin position="249"/>
        <end position="272"/>
    </location>
</feature>
<evidence type="ECO:0000313" key="11">
    <source>
        <dbReference type="Proteomes" id="UP000694863"/>
    </source>
</evidence>